<dbReference type="OrthoDB" id="10019596at2759"/>
<name>A0A8B7XW33_ACAPL</name>
<reference evidence="3" key="1">
    <citation type="submission" date="2025-08" db="UniProtKB">
        <authorList>
            <consortium name="RefSeq"/>
        </authorList>
    </citation>
    <scope>IDENTIFICATION</scope>
</reference>
<organism evidence="2 3">
    <name type="scientific">Acanthaster planci</name>
    <name type="common">Crown-of-thorns starfish</name>
    <dbReference type="NCBI Taxonomy" id="133434"/>
    <lineage>
        <taxon>Eukaryota</taxon>
        <taxon>Metazoa</taxon>
        <taxon>Echinodermata</taxon>
        <taxon>Eleutherozoa</taxon>
        <taxon>Asterozoa</taxon>
        <taxon>Asteroidea</taxon>
        <taxon>Valvatacea</taxon>
        <taxon>Valvatida</taxon>
        <taxon>Acanthasteridae</taxon>
        <taxon>Acanthaster</taxon>
    </lineage>
</organism>
<evidence type="ECO:0000313" key="3">
    <source>
        <dbReference type="RefSeq" id="XP_022084245.1"/>
    </source>
</evidence>
<feature type="chain" id="PRO_5034480860" evidence="1">
    <location>
        <begin position="20"/>
        <end position="130"/>
    </location>
</feature>
<dbReference type="KEGG" id="aplc:110975777"/>
<gene>
    <name evidence="3" type="primary">LOC110975777</name>
</gene>
<sequence>MTRWIVTLLLGVCVTVVLASDTGADDDKVHIDDATCQALANQVKAERGRRWPWSRTGPKHYFCQPTLEKKKEAYCNCKVVPRKRDDGDQSEFLKPEKAGSFLESSIGKRDFNHECCKEGCYWEEVEEQCH</sequence>
<dbReference type="OMA" id="MTRWILA"/>
<evidence type="ECO:0000256" key="1">
    <source>
        <dbReference type="SAM" id="SignalP"/>
    </source>
</evidence>
<dbReference type="AlphaFoldDB" id="A0A8B7XW33"/>
<evidence type="ECO:0000313" key="2">
    <source>
        <dbReference type="Proteomes" id="UP000694845"/>
    </source>
</evidence>
<proteinExistence type="predicted"/>
<dbReference type="GeneID" id="110975777"/>
<keyword evidence="1" id="KW-0732">Signal</keyword>
<keyword evidence="2" id="KW-1185">Reference proteome</keyword>
<dbReference type="Proteomes" id="UP000694845">
    <property type="component" value="Unplaced"/>
</dbReference>
<dbReference type="RefSeq" id="XP_022084245.1">
    <property type="nucleotide sequence ID" value="XM_022228553.1"/>
</dbReference>
<accession>A0A8B7XW33</accession>
<protein>
    <submittedName>
        <fullName evidence="3">Uncharacterized protein LOC110975777</fullName>
    </submittedName>
</protein>
<feature type="signal peptide" evidence="1">
    <location>
        <begin position="1"/>
        <end position="19"/>
    </location>
</feature>